<dbReference type="AlphaFoldDB" id="A0AAT9LFR6"/>
<evidence type="ECO:0000256" key="1">
    <source>
        <dbReference type="SAM" id="Coils"/>
    </source>
</evidence>
<proteinExistence type="predicted"/>
<keyword evidence="1" id="KW-0175">Coiled coil</keyword>
<dbReference type="EMBL" id="CP062796">
    <property type="protein sequence ID" value="QUL99563.1"/>
    <property type="molecule type" value="Genomic_DNA"/>
</dbReference>
<name>A0AAT9LFR6_9FIRM</name>
<gene>
    <name evidence="3" type="ORF">IMF26_03615</name>
</gene>
<feature type="region of interest" description="Disordered" evidence="2">
    <location>
        <begin position="30"/>
        <end position="49"/>
    </location>
</feature>
<sequence>MTTKTVVGEPISVGNVTLVPIQAVSFGFGSGGSEGKAEKGSGTGGGAGAGAKLRPMAIVAVKDGDVQVFNLGNRTTVEVIAEKIPELIEKLKRAKTEKGDEEEKDEEPGK</sequence>
<evidence type="ECO:0000313" key="3">
    <source>
        <dbReference type="EMBL" id="QUL99563.1"/>
    </source>
</evidence>
<organism evidence="3">
    <name type="scientific">Candidatus Fermentithermobacillus carboniphilus</name>
    <dbReference type="NCBI Taxonomy" id="3085328"/>
    <lineage>
        <taxon>Bacteria</taxon>
        <taxon>Bacillati</taxon>
        <taxon>Bacillota</taxon>
        <taxon>Candidatus Fermentithermobacillia</taxon>
        <taxon>Candidatus Fermentithermobacillales</taxon>
        <taxon>Candidatus Fermentithermobacillaceae</taxon>
        <taxon>Candidatus Fermentithermobacillus</taxon>
    </lineage>
</organism>
<dbReference type="PANTHER" id="PTHR39162">
    <property type="entry name" value="GLL3345 PROTEIN"/>
    <property type="match status" value="1"/>
</dbReference>
<protein>
    <submittedName>
        <fullName evidence="3">Sporulation protein</fullName>
    </submittedName>
</protein>
<feature type="coiled-coil region" evidence="1">
    <location>
        <begin position="77"/>
        <end position="104"/>
    </location>
</feature>
<accession>A0AAT9LFR6</accession>
<dbReference type="Pfam" id="PF09579">
    <property type="entry name" value="Spore_YtfJ"/>
    <property type="match status" value="1"/>
</dbReference>
<evidence type="ECO:0000256" key="2">
    <source>
        <dbReference type="SAM" id="MobiDB-lite"/>
    </source>
</evidence>
<dbReference type="PANTHER" id="PTHR39162:SF1">
    <property type="entry name" value="SPORULATION PROTEIN YTFJ"/>
    <property type="match status" value="1"/>
</dbReference>
<dbReference type="KEGG" id="fcz:IMF26_03615"/>
<reference evidence="3" key="2">
    <citation type="journal article" date="2023" name="Biology">
        <title>Prokaryotic Life Associated with Coal-Fire Gas Vents Revealed by Metagenomics.</title>
        <authorList>
            <person name="Kadnikov V.V."/>
            <person name="Mardanov A.V."/>
            <person name="Beletsky A.V."/>
            <person name="Karnachuk O.V."/>
            <person name="Ravin N.V."/>
        </authorList>
    </citation>
    <scope>NUCLEOTIDE SEQUENCE</scope>
    <source>
        <strain evidence="3">Bu02</strain>
    </source>
</reference>
<dbReference type="PIRSF" id="PIRSF021377">
    <property type="entry name" value="YtfJ"/>
    <property type="match status" value="1"/>
</dbReference>
<reference evidence="3" key="1">
    <citation type="submission" date="2020-10" db="EMBL/GenBank/DDBJ databases">
        <authorList>
            <person name="Kadnikov V."/>
            <person name="Beletsky A.V."/>
            <person name="Mardanov A.V."/>
            <person name="Karnachuk O.V."/>
            <person name="Ravin N.V."/>
        </authorList>
    </citation>
    <scope>NUCLEOTIDE SEQUENCE</scope>
    <source>
        <strain evidence="3">Bu02</strain>
    </source>
</reference>
<dbReference type="InterPro" id="IPR014229">
    <property type="entry name" value="Spore_YtfJ"/>
</dbReference>